<keyword evidence="6" id="KW-1185">Reference proteome</keyword>
<feature type="domain" description="Bacterial bifunctional deaminase-reductase C-terminal" evidence="4">
    <location>
        <begin position="30"/>
        <end position="240"/>
    </location>
</feature>
<evidence type="ECO:0000259" key="4">
    <source>
        <dbReference type="Pfam" id="PF01872"/>
    </source>
</evidence>
<dbReference type="InterPro" id="IPR002734">
    <property type="entry name" value="RibDG_C"/>
</dbReference>
<comment type="caution">
    <text evidence="5">The sequence shown here is derived from an EMBL/GenBank/DDBJ whole genome shotgun (WGS) entry which is preliminary data.</text>
</comment>
<dbReference type="Proteomes" id="UP000675163">
    <property type="component" value="Unassembled WGS sequence"/>
</dbReference>
<evidence type="ECO:0000313" key="6">
    <source>
        <dbReference type="Proteomes" id="UP000675163"/>
    </source>
</evidence>
<comment type="pathway">
    <text evidence="1">Cofactor biosynthesis; riboflavin biosynthesis.</text>
</comment>
<accession>A0A940PKK0</accession>
<dbReference type="GO" id="GO:0009231">
    <property type="term" value="P:riboflavin biosynthetic process"/>
    <property type="evidence" value="ECO:0007669"/>
    <property type="project" value="InterPro"/>
</dbReference>
<organism evidence="5 6">
    <name type="scientific">Leucobacter exalbidus</name>
    <dbReference type="NCBI Taxonomy" id="662960"/>
    <lineage>
        <taxon>Bacteria</taxon>
        <taxon>Bacillati</taxon>
        <taxon>Actinomycetota</taxon>
        <taxon>Actinomycetes</taxon>
        <taxon>Micrococcales</taxon>
        <taxon>Microbacteriaceae</taxon>
        <taxon>Leucobacter</taxon>
    </lineage>
</organism>
<dbReference type="InterPro" id="IPR024072">
    <property type="entry name" value="DHFR-like_dom_sf"/>
</dbReference>
<evidence type="ECO:0000256" key="1">
    <source>
        <dbReference type="ARBA" id="ARBA00005104"/>
    </source>
</evidence>
<name>A0A940PKK0_9MICO</name>
<dbReference type="GO" id="GO:0008703">
    <property type="term" value="F:5-amino-6-(5-phosphoribosylamino)uracil reductase activity"/>
    <property type="evidence" value="ECO:0007669"/>
    <property type="project" value="InterPro"/>
</dbReference>
<keyword evidence="2" id="KW-0521">NADP</keyword>
<protein>
    <submittedName>
        <fullName evidence="5">Riboflavin biosynthesis pyrimidine reductase</fullName>
    </submittedName>
</protein>
<evidence type="ECO:0000256" key="3">
    <source>
        <dbReference type="ARBA" id="ARBA00023002"/>
    </source>
</evidence>
<dbReference type="PANTHER" id="PTHR38011">
    <property type="entry name" value="DIHYDROFOLATE REDUCTASE FAMILY PROTEIN (AFU_ORTHOLOGUE AFUA_8G06820)"/>
    <property type="match status" value="1"/>
</dbReference>
<evidence type="ECO:0000256" key="2">
    <source>
        <dbReference type="ARBA" id="ARBA00022857"/>
    </source>
</evidence>
<dbReference type="Gene3D" id="3.40.430.10">
    <property type="entry name" value="Dihydrofolate Reductase, subunit A"/>
    <property type="match status" value="1"/>
</dbReference>
<dbReference type="PANTHER" id="PTHR38011:SF7">
    <property type="entry name" value="2,5-DIAMINO-6-RIBOSYLAMINO-4(3H)-PYRIMIDINONE 5'-PHOSPHATE REDUCTASE"/>
    <property type="match status" value="1"/>
</dbReference>
<keyword evidence="3" id="KW-0560">Oxidoreductase</keyword>
<evidence type="ECO:0000313" key="5">
    <source>
        <dbReference type="EMBL" id="MBP1324850.1"/>
    </source>
</evidence>
<dbReference type="SUPFAM" id="SSF53597">
    <property type="entry name" value="Dihydrofolate reductase-like"/>
    <property type="match status" value="1"/>
</dbReference>
<sequence>MTELIAIDGLYPAAETGLTDEALLAELDHPALRANFVSSIDGAMTRDGLSGGLSGDADKRLFGLLRRVTDVVLVAAGTVRDEGYTAMRVDAASVQWREAHGKPAHPVFAIVSGALDLDEDAEIFTDAPVPPILFTTRAGAARASRFEGLAHVVIIGEHAPGRVDGAQVAEALRTLGHTRIQCEGGPTFLGALLAADAVDELCLTIEPTLEAGSSRRIAAGPSAPRSMRLARVLRAGETLLLRYARGDSPSVPMMLSSSGA</sequence>
<dbReference type="RefSeq" id="WP_209703969.1">
    <property type="nucleotide sequence ID" value="NZ_JAFIDA010000001.1"/>
</dbReference>
<dbReference type="AlphaFoldDB" id="A0A940PKK0"/>
<dbReference type="EMBL" id="JAFIDA010000001">
    <property type="protein sequence ID" value="MBP1324850.1"/>
    <property type="molecule type" value="Genomic_DNA"/>
</dbReference>
<gene>
    <name evidence="5" type="ORF">JOF28_000082</name>
</gene>
<reference evidence="5" key="1">
    <citation type="submission" date="2021-02" db="EMBL/GenBank/DDBJ databases">
        <title>Sequencing the genomes of 1000 actinobacteria strains.</title>
        <authorList>
            <person name="Klenk H.-P."/>
        </authorList>
    </citation>
    <scope>NUCLEOTIDE SEQUENCE</scope>
    <source>
        <strain evidence="5">DSM 22850</strain>
    </source>
</reference>
<proteinExistence type="predicted"/>
<dbReference type="InterPro" id="IPR050765">
    <property type="entry name" value="Riboflavin_Biosynth_HTPR"/>
</dbReference>
<dbReference type="Pfam" id="PF01872">
    <property type="entry name" value="RibD_C"/>
    <property type="match status" value="1"/>
</dbReference>